<dbReference type="GO" id="GO:0006355">
    <property type="term" value="P:regulation of DNA-templated transcription"/>
    <property type="evidence" value="ECO:0007669"/>
    <property type="project" value="InterPro"/>
</dbReference>
<organism evidence="3 4">
    <name type="scientific">Megamonas hypermegale</name>
    <dbReference type="NCBI Taxonomy" id="158847"/>
    <lineage>
        <taxon>Bacteria</taxon>
        <taxon>Bacillati</taxon>
        <taxon>Bacillota</taxon>
        <taxon>Negativicutes</taxon>
        <taxon>Selenomonadales</taxon>
        <taxon>Selenomonadaceae</taxon>
        <taxon>Megamonas</taxon>
    </lineage>
</organism>
<dbReference type="AlphaFoldDB" id="A0A378NRZ0"/>
<name>A0A378NRZ0_9FIRM</name>
<sequence>MSETTTLNIRVNKDLKKQSEAILSLLGLNTSTAVNMFLNAVVRNNGIPFALTLNPNNETKQVLDEVKAGKNLSRTFDNVRDLMDDLDA</sequence>
<keyword evidence="2" id="KW-1277">Toxin-antitoxin system</keyword>
<proteinExistence type="inferred from homology"/>
<evidence type="ECO:0000256" key="2">
    <source>
        <dbReference type="ARBA" id="ARBA00022649"/>
    </source>
</evidence>
<gene>
    <name evidence="3" type="primary">dinJ</name>
    <name evidence="3" type="ORF">NCTC10571_00714</name>
</gene>
<dbReference type="Proteomes" id="UP000255234">
    <property type="component" value="Unassembled WGS sequence"/>
</dbReference>
<reference evidence="3 4" key="1">
    <citation type="submission" date="2018-06" db="EMBL/GenBank/DDBJ databases">
        <authorList>
            <consortium name="Pathogen Informatics"/>
            <person name="Doyle S."/>
        </authorList>
    </citation>
    <scope>NUCLEOTIDE SEQUENCE [LARGE SCALE GENOMIC DNA]</scope>
    <source>
        <strain evidence="3 4">NCTC10571</strain>
    </source>
</reference>
<accession>A0A378NRZ0</accession>
<dbReference type="Gene3D" id="1.10.1220.10">
    <property type="entry name" value="Met repressor-like"/>
    <property type="match status" value="1"/>
</dbReference>
<dbReference type="GO" id="GO:0044010">
    <property type="term" value="P:single-species biofilm formation"/>
    <property type="evidence" value="ECO:0007669"/>
    <property type="project" value="InterPro"/>
</dbReference>
<comment type="similarity">
    <text evidence="1">Belongs to the RelB/DinJ antitoxin family.</text>
</comment>
<protein>
    <submittedName>
        <fullName evidence="3">Antitoxin DinJ</fullName>
    </submittedName>
</protein>
<dbReference type="GO" id="GO:0000987">
    <property type="term" value="F:cis-regulatory region sequence-specific DNA binding"/>
    <property type="evidence" value="ECO:0007669"/>
    <property type="project" value="InterPro"/>
</dbReference>
<dbReference type="GO" id="GO:0006351">
    <property type="term" value="P:DNA-templated transcription"/>
    <property type="evidence" value="ECO:0007669"/>
    <property type="project" value="TreeGrafter"/>
</dbReference>
<evidence type="ECO:0000313" key="3">
    <source>
        <dbReference type="EMBL" id="STY70575.1"/>
    </source>
</evidence>
<dbReference type="Pfam" id="PF04221">
    <property type="entry name" value="RelB"/>
    <property type="match status" value="1"/>
</dbReference>
<dbReference type="PIRSF" id="PIRSF003108">
    <property type="entry name" value="DinJ"/>
    <property type="match status" value="1"/>
</dbReference>
<dbReference type="InterPro" id="IPR013321">
    <property type="entry name" value="Arc_rbn_hlx_hlx"/>
</dbReference>
<dbReference type="RefSeq" id="WP_115151144.1">
    <property type="nucleotide sequence ID" value="NZ_UGPP01000001.1"/>
</dbReference>
<dbReference type="PANTHER" id="PTHR38781:SF1">
    <property type="entry name" value="ANTITOXIN DINJ-RELATED"/>
    <property type="match status" value="1"/>
</dbReference>
<dbReference type="GO" id="GO:0015643">
    <property type="term" value="F:toxic substance binding"/>
    <property type="evidence" value="ECO:0007669"/>
    <property type="project" value="InterPro"/>
</dbReference>
<dbReference type="EMBL" id="UGPP01000001">
    <property type="protein sequence ID" value="STY70575.1"/>
    <property type="molecule type" value="Genomic_DNA"/>
</dbReference>
<dbReference type="InterPro" id="IPR007337">
    <property type="entry name" value="RelB/DinJ"/>
</dbReference>
<evidence type="ECO:0000256" key="1">
    <source>
        <dbReference type="ARBA" id="ARBA00010562"/>
    </source>
</evidence>
<dbReference type="NCBIfam" id="TIGR02384">
    <property type="entry name" value="RelB_DinJ"/>
    <property type="match status" value="1"/>
</dbReference>
<evidence type="ECO:0000313" key="4">
    <source>
        <dbReference type="Proteomes" id="UP000255234"/>
    </source>
</evidence>
<dbReference type="InterPro" id="IPR026262">
    <property type="entry name" value="DinJ"/>
</dbReference>
<dbReference type="PANTHER" id="PTHR38781">
    <property type="entry name" value="ANTITOXIN DINJ-RELATED"/>
    <property type="match status" value="1"/>
</dbReference>